<feature type="region of interest" description="Disordered" evidence="5">
    <location>
        <begin position="290"/>
        <end position="367"/>
    </location>
</feature>
<dbReference type="GO" id="GO:0005384">
    <property type="term" value="F:manganese ion transmembrane transporter activity"/>
    <property type="evidence" value="ECO:0007669"/>
    <property type="project" value="TreeGrafter"/>
</dbReference>
<reference evidence="7 8" key="1">
    <citation type="submission" date="2013-07" db="EMBL/GenBank/DDBJ databases">
        <title>The Genome Sequence of Cryptococcus heveanensis BCC8398.</title>
        <authorList>
            <consortium name="The Broad Institute Genome Sequencing Platform"/>
            <person name="Cuomo C."/>
            <person name="Litvintseva A."/>
            <person name="Chen Y."/>
            <person name="Heitman J."/>
            <person name="Sun S."/>
            <person name="Springer D."/>
            <person name="Dromer F."/>
            <person name="Young S.K."/>
            <person name="Zeng Q."/>
            <person name="Gargeya S."/>
            <person name="Fitzgerald M."/>
            <person name="Abouelleil A."/>
            <person name="Alvarado L."/>
            <person name="Berlin A.M."/>
            <person name="Chapman S.B."/>
            <person name="Dewar J."/>
            <person name="Goldberg J."/>
            <person name="Griggs A."/>
            <person name="Gujja S."/>
            <person name="Hansen M."/>
            <person name="Howarth C."/>
            <person name="Imamovic A."/>
            <person name="Larimer J."/>
            <person name="McCowan C."/>
            <person name="Murphy C."/>
            <person name="Pearson M."/>
            <person name="Priest M."/>
            <person name="Roberts A."/>
            <person name="Saif S."/>
            <person name="Shea T."/>
            <person name="Sykes S."/>
            <person name="Wortman J."/>
            <person name="Nusbaum C."/>
            <person name="Birren B."/>
        </authorList>
    </citation>
    <scope>NUCLEOTIDE SEQUENCE [LARGE SCALE GENOMIC DNA]</scope>
    <source>
        <strain evidence="7 8">BCC8398</strain>
    </source>
</reference>
<keyword evidence="3 6" id="KW-1133">Transmembrane helix</keyword>
<dbReference type="OrthoDB" id="409173at2759"/>
<evidence type="ECO:0000256" key="2">
    <source>
        <dbReference type="ARBA" id="ARBA00022692"/>
    </source>
</evidence>
<organism evidence="7 8">
    <name type="scientific">Kwoniella heveanensis BCC8398</name>
    <dbReference type="NCBI Taxonomy" id="1296120"/>
    <lineage>
        <taxon>Eukaryota</taxon>
        <taxon>Fungi</taxon>
        <taxon>Dikarya</taxon>
        <taxon>Basidiomycota</taxon>
        <taxon>Agaricomycotina</taxon>
        <taxon>Tremellomycetes</taxon>
        <taxon>Tremellales</taxon>
        <taxon>Cryptococcaceae</taxon>
        <taxon>Kwoniella</taxon>
    </lineage>
</organism>
<accession>A0A1B9GUB8</accession>
<feature type="transmembrane region" description="Helical" evidence="6">
    <location>
        <begin position="87"/>
        <end position="115"/>
    </location>
</feature>
<dbReference type="PRINTS" id="PR00447">
    <property type="entry name" value="NATRESASSCMP"/>
</dbReference>
<feature type="transmembrane region" description="Helical" evidence="6">
    <location>
        <begin position="657"/>
        <end position="678"/>
    </location>
</feature>
<feature type="transmembrane region" description="Helical" evidence="6">
    <location>
        <begin position="249"/>
        <end position="269"/>
    </location>
</feature>
<feature type="transmembrane region" description="Helical" evidence="6">
    <location>
        <begin position="524"/>
        <end position="547"/>
    </location>
</feature>
<feature type="region of interest" description="Disordered" evidence="5">
    <location>
        <begin position="1"/>
        <end position="24"/>
    </location>
</feature>
<dbReference type="PANTHER" id="PTHR11706">
    <property type="entry name" value="SOLUTE CARRIER PROTEIN FAMILY 11 MEMBER"/>
    <property type="match status" value="1"/>
</dbReference>
<dbReference type="GO" id="GO:0005886">
    <property type="term" value="C:plasma membrane"/>
    <property type="evidence" value="ECO:0007669"/>
    <property type="project" value="TreeGrafter"/>
</dbReference>
<dbReference type="GO" id="GO:0015086">
    <property type="term" value="F:cadmium ion transmembrane transporter activity"/>
    <property type="evidence" value="ECO:0007669"/>
    <property type="project" value="TreeGrafter"/>
</dbReference>
<evidence type="ECO:0000313" key="7">
    <source>
        <dbReference type="EMBL" id="OCF34616.1"/>
    </source>
</evidence>
<dbReference type="Proteomes" id="UP000092666">
    <property type="component" value="Unassembled WGS sequence"/>
</dbReference>
<dbReference type="NCBIfam" id="NF037982">
    <property type="entry name" value="Nramp_1"/>
    <property type="match status" value="1"/>
</dbReference>
<keyword evidence="4 6" id="KW-0472">Membrane</keyword>
<feature type="transmembrane region" description="Helical" evidence="6">
    <location>
        <begin position="407"/>
        <end position="433"/>
    </location>
</feature>
<dbReference type="EMBL" id="KV700124">
    <property type="protein sequence ID" value="OCF34616.1"/>
    <property type="molecule type" value="Genomic_DNA"/>
</dbReference>
<evidence type="ECO:0000256" key="6">
    <source>
        <dbReference type="SAM" id="Phobius"/>
    </source>
</evidence>
<evidence type="ECO:0000256" key="1">
    <source>
        <dbReference type="ARBA" id="ARBA00004141"/>
    </source>
</evidence>
<feature type="transmembrane region" description="Helical" evidence="6">
    <location>
        <begin position="453"/>
        <end position="479"/>
    </location>
</feature>
<dbReference type="InterPro" id="IPR001046">
    <property type="entry name" value="NRAMP_fam"/>
</dbReference>
<dbReference type="GO" id="GO:0034755">
    <property type="term" value="P:iron ion transmembrane transport"/>
    <property type="evidence" value="ECO:0007669"/>
    <property type="project" value="TreeGrafter"/>
</dbReference>
<name>A0A1B9GUB8_9TREE</name>
<feature type="transmembrane region" description="Helical" evidence="6">
    <location>
        <begin position="206"/>
        <end position="229"/>
    </location>
</feature>
<dbReference type="Pfam" id="PF01566">
    <property type="entry name" value="Nramp"/>
    <property type="match status" value="2"/>
</dbReference>
<feature type="transmembrane region" description="Helical" evidence="6">
    <location>
        <begin position="500"/>
        <end position="518"/>
    </location>
</feature>
<dbReference type="GO" id="GO:0030026">
    <property type="term" value="P:intracellular manganese ion homeostasis"/>
    <property type="evidence" value="ECO:0007669"/>
    <property type="project" value="TreeGrafter"/>
</dbReference>
<comment type="subcellular location">
    <subcellularLocation>
        <location evidence="1">Membrane</location>
        <topology evidence="1">Multi-pass membrane protein</topology>
    </subcellularLocation>
</comment>
<feature type="transmembrane region" description="Helical" evidence="6">
    <location>
        <begin position="135"/>
        <end position="154"/>
    </location>
</feature>
<gene>
    <name evidence="7" type="ORF">I316_03657</name>
</gene>
<evidence type="ECO:0000313" key="8">
    <source>
        <dbReference type="Proteomes" id="UP000092666"/>
    </source>
</evidence>
<dbReference type="STRING" id="1296120.A0A1B9GUB8"/>
<sequence length="685" mass="74131">MWGMDKKNTRRRVDRQSTTTTTASSRRLDVGADTDVSIQPWLKRWSYYIWRHLHFVGPGLVSSVAYIDPGNWATDLEAGAKYGYKLLFVVFLAGLAAVVLQLLSVRLGATTSLSLPAQTRLIFIRLQAKYPKYRIPLKLALWTLYVLAEVAIIATDLAELLGSAIALHLLFPNLPLFAGVLITAVDVMIVLVFFRSNKGRQGMLFFEIVIVSLVLAVFVSFMILLKLTNPVWKDVFFGLVPSRTLVDPGALYIGVGIIGATVMPHALFLGSSLASVDRLNMLPIEPSPVKKPRSVSMPSLNPFRRRRPHPRQNSDSTIPQTNVDIEYQSSSAARPNPATSSASGLSIRPETPGKDLPLESIEQDEGEMSKDELDYVKAVKKYEMDVRMFDRIRWVDLHLLHATIDTALSLLGFALTINSSILTLAGAAFFYGSANVNPDDADLFGAFDLIKSLIGHSAAIIFALALLCAGQSASITATLAGQVVSEGFINWKTSPLIRRLITRLIGVIPAAIVASAVGPKGLNTMLVASQVLLSIVLPTVIFPLVYLCSKHEIMTVQGPEIECNENGDGVPMTTFSRPHPQSPTATAQTIDVLPHAGGSTLEAEAGIQPQNAPAPASAPQLSISTSVSPGMSVTVEQMEEGPTTPHRRSKSYVSPKWVTVLGYALFGVVLLANGYVIVQLGLGNG</sequence>
<feature type="compositionally biased region" description="Polar residues" evidence="5">
    <location>
        <begin position="311"/>
        <end position="344"/>
    </location>
</feature>
<protein>
    <submittedName>
        <fullName evidence="7">Metal iron transporter</fullName>
    </submittedName>
</protein>
<evidence type="ECO:0000256" key="4">
    <source>
        <dbReference type="ARBA" id="ARBA00023136"/>
    </source>
</evidence>
<proteinExistence type="predicted"/>
<evidence type="ECO:0000256" key="5">
    <source>
        <dbReference type="SAM" id="MobiDB-lite"/>
    </source>
</evidence>
<feature type="transmembrane region" description="Helical" evidence="6">
    <location>
        <begin position="48"/>
        <end position="67"/>
    </location>
</feature>
<keyword evidence="2 6" id="KW-0812">Transmembrane</keyword>
<evidence type="ECO:0000256" key="3">
    <source>
        <dbReference type="ARBA" id="ARBA00022989"/>
    </source>
</evidence>
<keyword evidence="8" id="KW-1185">Reference proteome</keyword>
<feature type="transmembrane region" description="Helical" evidence="6">
    <location>
        <begin position="174"/>
        <end position="194"/>
    </location>
</feature>
<reference evidence="8" key="2">
    <citation type="submission" date="2013-12" db="EMBL/GenBank/DDBJ databases">
        <title>Evolution of pathogenesis and genome organization in the Tremellales.</title>
        <authorList>
            <person name="Cuomo C."/>
            <person name="Litvintseva A."/>
            <person name="Heitman J."/>
            <person name="Chen Y."/>
            <person name="Sun S."/>
            <person name="Springer D."/>
            <person name="Dromer F."/>
            <person name="Young S."/>
            <person name="Zeng Q."/>
            <person name="Chapman S."/>
            <person name="Gujja S."/>
            <person name="Saif S."/>
            <person name="Birren B."/>
        </authorList>
    </citation>
    <scope>NUCLEOTIDE SEQUENCE [LARGE SCALE GENOMIC DNA]</scope>
    <source>
        <strain evidence="8">BCC8398</strain>
    </source>
</reference>
<dbReference type="AlphaFoldDB" id="A0A1B9GUB8"/>
<dbReference type="PANTHER" id="PTHR11706:SF101">
    <property type="entry name" value="MANGANESE TRANSPORTER SMF1"/>
    <property type="match status" value="1"/>
</dbReference>